<reference evidence="1 2" key="1">
    <citation type="submission" date="2017-09" db="EMBL/GenBank/DDBJ databases">
        <title>Large-scale bioinformatics analysis of Bacillus genomes uncovers conserved roles of natural products in bacterial physiology.</title>
        <authorList>
            <consortium name="Agbiome Team Llc"/>
            <person name="Bleich R.M."/>
            <person name="Grubbs K.J."/>
            <person name="Santa Maria K.C."/>
            <person name="Allen S.E."/>
            <person name="Farag S."/>
            <person name="Shank E.A."/>
            <person name="Bowers A."/>
        </authorList>
    </citation>
    <scope>NUCLEOTIDE SEQUENCE [LARGE SCALE GENOMIC DNA]</scope>
    <source>
        <strain evidence="1 2">AFS085496</strain>
    </source>
</reference>
<proteinExistence type="predicted"/>
<gene>
    <name evidence="1" type="ORF">COJ15_22485</name>
</gene>
<dbReference type="RefSeq" id="WP_098006899.1">
    <property type="nucleotide sequence ID" value="NZ_NUVX01000039.1"/>
</dbReference>
<accession>A0A9X6WKA3</accession>
<organism evidence="1 2">
    <name type="scientific">Bacillus thuringiensis</name>
    <dbReference type="NCBI Taxonomy" id="1428"/>
    <lineage>
        <taxon>Bacteria</taxon>
        <taxon>Bacillati</taxon>
        <taxon>Bacillota</taxon>
        <taxon>Bacilli</taxon>
        <taxon>Bacillales</taxon>
        <taxon>Bacillaceae</taxon>
        <taxon>Bacillus</taxon>
        <taxon>Bacillus cereus group</taxon>
    </lineage>
</organism>
<name>A0A9X6WKA3_BACTU</name>
<dbReference type="EMBL" id="NUVX01000039">
    <property type="protein sequence ID" value="PFJ36709.1"/>
    <property type="molecule type" value="Genomic_DNA"/>
</dbReference>
<evidence type="ECO:0000313" key="2">
    <source>
        <dbReference type="Proteomes" id="UP000224003"/>
    </source>
</evidence>
<comment type="caution">
    <text evidence="1">The sequence shown here is derived from an EMBL/GenBank/DDBJ whole genome shotgun (WGS) entry which is preliminary data.</text>
</comment>
<evidence type="ECO:0000313" key="1">
    <source>
        <dbReference type="EMBL" id="PFJ36709.1"/>
    </source>
</evidence>
<dbReference type="Proteomes" id="UP000224003">
    <property type="component" value="Unassembled WGS sequence"/>
</dbReference>
<sequence>MIRPFVENPREIEELEDSTMMKAYREAEKGNLKPLKAMYQSRFGFGHEHLVKGYYKLGGWFFDLSDFCKDYLVKDKYGDWTEYKTPNKTCLYNMIGRHNVVEIIIR</sequence>
<dbReference type="AlphaFoldDB" id="A0A9X6WKA3"/>
<protein>
    <submittedName>
        <fullName evidence="1">Uncharacterized protein</fullName>
    </submittedName>
</protein>